<evidence type="ECO:0000313" key="6">
    <source>
        <dbReference type="Proteomes" id="UP000681526"/>
    </source>
</evidence>
<dbReference type="Pfam" id="PF00459">
    <property type="entry name" value="Inositol_P"/>
    <property type="match status" value="1"/>
</dbReference>
<dbReference type="PANTHER" id="PTHR20854">
    <property type="entry name" value="INOSITOL MONOPHOSPHATASE"/>
    <property type="match status" value="1"/>
</dbReference>
<dbReference type="EMBL" id="CAJRAY010000064">
    <property type="protein sequence ID" value="CAG5089291.1"/>
    <property type="molecule type" value="Genomic_DNA"/>
</dbReference>
<protein>
    <recommendedName>
        <fullName evidence="4">Inositol-1-monophosphatase</fullName>
        <ecNumber evidence="4">3.1.3.25</ecNumber>
    </recommendedName>
</protein>
<dbReference type="InterPro" id="IPR000760">
    <property type="entry name" value="Inositol_monophosphatase-like"/>
</dbReference>
<dbReference type="PRINTS" id="PR00377">
    <property type="entry name" value="IMPHPHTASES"/>
</dbReference>
<comment type="cofactor">
    <cofactor evidence="2 4">
        <name>Mg(2+)</name>
        <dbReference type="ChEBI" id="CHEBI:18420"/>
    </cofactor>
</comment>
<keyword evidence="4" id="KW-0479">Metal-binding</keyword>
<name>A0ABM8V6K1_THEXY</name>
<dbReference type="GO" id="GO:0052834">
    <property type="term" value="F:inositol monophosphate phosphatase activity"/>
    <property type="evidence" value="ECO:0007669"/>
    <property type="project" value="UniProtKB-EC"/>
</dbReference>
<keyword evidence="3 4" id="KW-0378">Hydrolase</keyword>
<evidence type="ECO:0000256" key="1">
    <source>
        <dbReference type="ARBA" id="ARBA00001033"/>
    </source>
</evidence>
<organism evidence="5 6">
    <name type="scientific">Thermobacillus xylanilyticus</name>
    <dbReference type="NCBI Taxonomy" id="76633"/>
    <lineage>
        <taxon>Bacteria</taxon>
        <taxon>Bacillati</taxon>
        <taxon>Bacillota</taxon>
        <taxon>Bacilli</taxon>
        <taxon>Bacillales</taxon>
        <taxon>Paenibacillaceae</taxon>
        <taxon>Thermobacillus</taxon>
    </lineage>
</organism>
<dbReference type="InterPro" id="IPR020552">
    <property type="entry name" value="Inositol_monoPase_Li-sen"/>
</dbReference>
<dbReference type="InterPro" id="IPR033942">
    <property type="entry name" value="IMPase"/>
</dbReference>
<reference evidence="5 6" key="1">
    <citation type="submission" date="2021-04" db="EMBL/GenBank/DDBJ databases">
        <authorList>
            <person name="Rakotoarivonina H."/>
        </authorList>
    </citation>
    <scope>NUCLEOTIDE SEQUENCE [LARGE SCALE GENOMIC DNA]</scope>
    <source>
        <strain evidence="5 6">XE</strain>
    </source>
</reference>
<evidence type="ECO:0000256" key="4">
    <source>
        <dbReference type="RuleBase" id="RU364068"/>
    </source>
</evidence>
<dbReference type="SUPFAM" id="SSF56655">
    <property type="entry name" value="Carbohydrate phosphatase"/>
    <property type="match status" value="1"/>
</dbReference>
<sequence>MEAEIIRQAKEVAVNAVLKAGQIVKEHFDQTAVIHEKGSFGDVVTEMDFRAEEIILQEITRAFPDHQITSEESGLSGKEGDWLWMVDPLDGTNNYAIGLPVFSLCITLLHRREAVLGVIYEPMVNRLYVAVKNEGAWCNGQRMQVRKRENPAKGTVGWIQGHQVQNEPAAVRLKHYIDVKFKRMIRLWAPSLQWCMLAKGDLDGIVLYNSEGDDLYAGVLMVKEAGGLVIDFDGNDFVGMNNEPYIIACHPESREFFLQTVREGLNSREPAACQTRTGRG</sequence>
<proteinExistence type="inferred from homology"/>
<accession>A0ABM8V6K1</accession>
<comment type="similarity">
    <text evidence="4">Belongs to the inositol monophosphatase superfamily.</text>
</comment>
<dbReference type="CDD" id="cd01639">
    <property type="entry name" value="IMPase"/>
    <property type="match status" value="1"/>
</dbReference>
<dbReference type="Gene3D" id="3.40.190.80">
    <property type="match status" value="1"/>
</dbReference>
<dbReference type="RefSeq" id="WP_213484932.1">
    <property type="nucleotide sequence ID" value="NZ_CAJRAY010000064.1"/>
</dbReference>
<evidence type="ECO:0000256" key="2">
    <source>
        <dbReference type="ARBA" id="ARBA00001946"/>
    </source>
</evidence>
<evidence type="ECO:0000313" key="5">
    <source>
        <dbReference type="EMBL" id="CAG5089291.1"/>
    </source>
</evidence>
<dbReference type="Proteomes" id="UP000681526">
    <property type="component" value="Unassembled WGS sequence"/>
</dbReference>
<gene>
    <name evidence="5" type="primary">txxe 1779-suhB</name>
    <name evidence="5" type="ORF">TXXE_12865</name>
</gene>
<keyword evidence="4" id="KW-0460">Magnesium</keyword>
<comment type="caution">
    <text evidence="5">The sequence shown here is derived from an EMBL/GenBank/DDBJ whole genome shotgun (WGS) entry which is preliminary data.</text>
</comment>
<dbReference type="EC" id="3.1.3.25" evidence="4"/>
<evidence type="ECO:0000256" key="3">
    <source>
        <dbReference type="ARBA" id="ARBA00022801"/>
    </source>
</evidence>
<comment type="catalytic activity">
    <reaction evidence="1 4">
        <text>a myo-inositol phosphate + H2O = myo-inositol + phosphate</text>
        <dbReference type="Rhea" id="RHEA:24056"/>
        <dbReference type="ChEBI" id="CHEBI:15377"/>
        <dbReference type="ChEBI" id="CHEBI:17268"/>
        <dbReference type="ChEBI" id="CHEBI:43474"/>
        <dbReference type="ChEBI" id="CHEBI:84139"/>
        <dbReference type="EC" id="3.1.3.25"/>
    </reaction>
</comment>
<dbReference type="PRINTS" id="PR00378">
    <property type="entry name" value="LIIMPHPHTASE"/>
</dbReference>
<keyword evidence="6" id="KW-1185">Reference proteome</keyword>
<dbReference type="Gene3D" id="3.30.540.10">
    <property type="entry name" value="Fructose-1,6-Bisphosphatase, subunit A, domain 1"/>
    <property type="match status" value="1"/>
</dbReference>
<dbReference type="PANTHER" id="PTHR20854:SF4">
    <property type="entry name" value="INOSITOL-1-MONOPHOSPHATASE-RELATED"/>
    <property type="match status" value="1"/>
</dbReference>